<accession>A0A9P5AT20</accession>
<dbReference type="OrthoDB" id="4062651at2759"/>
<dbReference type="Proteomes" id="UP000730481">
    <property type="component" value="Unassembled WGS sequence"/>
</dbReference>
<sequence length="294" mass="33175">MTNLIEKQWEEGQDMGLKWKVADRYATASFGNLLRQEAVSIVLEAGKSLFSELTSSPAEPVECKQILSHYLFPKVLHFRLEGLEGKATIVPIAPSEAKRRVIIYPALERRSKETLYLLPDLERFTPEEVIVTKVLLGGAVDAIATVQVEDDKTEIFCKATGAPGGSAEAGLGRELETLGKILRVWPDPNVIRVPRLLGYIKHKETKQTLGFLRQWIPGRPLRIIKVADVKQETRQKRITQICDSVEQLYKNGIVWPASPHSIVIDDKDDAWLDRFESCIDGIHSRRIGKTRQIE</sequence>
<dbReference type="AlphaFoldDB" id="A0A9P5AT20"/>
<dbReference type="EMBL" id="PVQB02000056">
    <property type="protein sequence ID" value="KAF4344403.1"/>
    <property type="molecule type" value="Genomic_DNA"/>
</dbReference>
<reference evidence="1" key="1">
    <citation type="journal article" date="2017" name="Mycologia">
        <title>Fusarium algeriense, sp. nov., a novel toxigenic crown rot pathogen of durum wheat from Algeria is nested in the Fusarium burgessii species complex.</title>
        <authorList>
            <person name="Laraba I."/>
            <person name="Keddad A."/>
            <person name="Boureghda H."/>
            <person name="Abdallah N."/>
            <person name="Vaughan M.M."/>
            <person name="Proctor R.H."/>
            <person name="Busman M."/>
            <person name="O'Donnell K."/>
        </authorList>
    </citation>
    <scope>NUCLEOTIDE SEQUENCE</scope>
    <source>
        <strain evidence="1">NRRL 25174</strain>
    </source>
</reference>
<name>A0A9P5AT20_9HYPO</name>
<comment type="caution">
    <text evidence="1">The sequence shown here is derived from an EMBL/GenBank/DDBJ whole genome shotgun (WGS) entry which is preliminary data.</text>
</comment>
<protein>
    <submittedName>
        <fullName evidence="1">Uncharacterized protein</fullName>
    </submittedName>
</protein>
<proteinExistence type="predicted"/>
<organism evidence="1 2">
    <name type="scientific">Fusarium beomiforme</name>
    <dbReference type="NCBI Taxonomy" id="44412"/>
    <lineage>
        <taxon>Eukaryota</taxon>
        <taxon>Fungi</taxon>
        <taxon>Dikarya</taxon>
        <taxon>Ascomycota</taxon>
        <taxon>Pezizomycotina</taxon>
        <taxon>Sordariomycetes</taxon>
        <taxon>Hypocreomycetidae</taxon>
        <taxon>Hypocreales</taxon>
        <taxon>Nectriaceae</taxon>
        <taxon>Fusarium</taxon>
        <taxon>Fusarium burgessii species complex</taxon>
    </lineage>
</organism>
<gene>
    <name evidence="1" type="ORF">FBEOM_1625</name>
</gene>
<evidence type="ECO:0000313" key="1">
    <source>
        <dbReference type="EMBL" id="KAF4344403.1"/>
    </source>
</evidence>
<reference evidence="1" key="2">
    <citation type="submission" date="2020-02" db="EMBL/GenBank/DDBJ databases">
        <title>Identification and distribution of gene clusters putatively required for synthesis of sphingolipid metabolism inhibitors in phylogenetically diverse species of the filamentous fungus Fusarium.</title>
        <authorList>
            <person name="Kim H.-S."/>
            <person name="Busman M."/>
            <person name="Brown D.W."/>
            <person name="Divon H."/>
            <person name="Uhlig S."/>
            <person name="Proctor R.H."/>
        </authorList>
    </citation>
    <scope>NUCLEOTIDE SEQUENCE</scope>
    <source>
        <strain evidence="1">NRRL 25174</strain>
    </source>
</reference>
<evidence type="ECO:0000313" key="2">
    <source>
        <dbReference type="Proteomes" id="UP000730481"/>
    </source>
</evidence>
<keyword evidence="2" id="KW-1185">Reference proteome</keyword>